<evidence type="ECO:0000313" key="2">
    <source>
        <dbReference type="Proteomes" id="UP001380953"/>
    </source>
</evidence>
<gene>
    <name evidence="1" type="ORF">WKI47_08920</name>
</gene>
<dbReference type="Proteomes" id="UP001380953">
    <property type="component" value="Unassembled WGS sequence"/>
</dbReference>
<keyword evidence="2" id="KW-1185">Reference proteome</keyword>
<sequence length="178" mass="20587">MNLIPEQWHSARLSLSDLKENEIPAVQKLYETSRYMNEWDGETYKPDHIQNCLFNGNLPPGGVLRNYRMQTVRNRENASLIGILSVYHGHPSSESVYLEFLYIDSNIQKQGFGQELTNRFTEVVADLGYREIRLNVALKNWPALRFWTQCGFDRISGIFGDRQISDNAFANLELVKTL</sequence>
<comment type="caution">
    <text evidence="1">The sequence shown here is derived from an EMBL/GenBank/DDBJ whole genome shotgun (WGS) entry which is preliminary data.</text>
</comment>
<accession>A0ACC6PAU6</accession>
<name>A0ACC6PAU6_9BACL</name>
<proteinExistence type="predicted"/>
<protein>
    <submittedName>
        <fullName evidence="1">GNAT family N-acetyltransferase</fullName>
    </submittedName>
</protein>
<organism evidence="1 2">
    <name type="scientific">Saccharibacillus sacchari</name>
    <dbReference type="NCBI Taxonomy" id="456493"/>
    <lineage>
        <taxon>Bacteria</taxon>
        <taxon>Bacillati</taxon>
        <taxon>Bacillota</taxon>
        <taxon>Bacilli</taxon>
        <taxon>Bacillales</taxon>
        <taxon>Paenibacillaceae</taxon>
        <taxon>Saccharibacillus</taxon>
    </lineage>
</organism>
<dbReference type="EMBL" id="JBBKAR010000031">
    <property type="protein sequence ID" value="MEJ8304017.1"/>
    <property type="molecule type" value="Genomic_DNA"/>
</dbReference>
<reference evidence="1" key="1">
    <citation type="submission" date="2024-03" db="EMBL/GenBank/DDBJ databases">
        <title>Whole genome sequecning of epiphytes from Marcgravia umbellata leaves.</title>
        <authorList>
            <person name="Kumar G."/>
            <person name="Savka M.A."/>
        </authorList>
    </citation>
    <scope>NUCLEOTIDE SEQUENCE</scope>
    <source>
        <strain evidence="1">RIT_BL5</strain>
    </source>
</reference>
<evidence type="ECO:0000313" key="1">
    <source>
        <dbReference type="EMBL" id="MEJ8304017.1"/>
    </source>
</evidence>